<evidence type="ECO:0000313" key="3">
    <source>
        <dbReference type="Proteomes" id="UP001652432"/>
    </source>
</evidence>
<feature type="transmembrane region" description="Helical" evidence="1">
    <location>
        <begin position="228"/>
        <end position="248"/>
    </location>
</feature>
<sequence length="523" mass="60608">MDKLKKGRLLEIFIVILGSTGIVLAVVLGLGTLTAGFHMVDDHEFLEWTYGLQTGQYSLLELIRSVLSRDITLRYEPFYYMMRIIGTYLFGYNTVAFSIIKAIQIVISMVFLYACGKEMGASRFFSVLFSLTALMGYQSAAWWKLGPQESQCTMLFSVGFFFLLRYLKNKKIWQGVISLLFFIVMCQYKESFILLLPFIILYIVYDRIKVFDRLPEIKVIMKELKQDYWIIGVLAMVFIALVSVIMLISGGGDNYDGFGISSLSGCIENHIHSFSGDLKWYARFSPLFIAIMLTYWEEFKKLWKEIILLLAFLGPQFLVFSGTGIGERYMLPSTIGYAWFFIIVISKWKPLSGKRRIVYTAGLILMLAANIRAMAIEADYYRYRGESVTAMLEAVDEISDEETNILSCFFPNIEGNMTVHYWYDLHGKNNVYYWYEDDGVINQVFDPNMWIADNSVSEQQDFGKMDIVILYNQDDRHWCYDPSLDASGFDITKCGSMTIWTKKEKIEKPQVKEIRDYFYAMER</sequence>
<feature type="transmembrane region" description="Helical" evidence="1">
    <location>
        <begin position="302"/>
        <end position="322"/>
    </location>
</feature>
<feature type="transmembrane region" description="Helical" evidence="1">
    <location>
        <begin position="179"/>
        <end position="205"/>
    </location>
</feature>
<feature type="transmembrane region" description="Helical" evidence="1">
    <location>
        <begin position="280"/>
        <end position="296"/>
    </location>
</feature>
<evidence type="ECO:0000313" key="2">
    <source>
        <dbReference type="EMBL" id="MCU6743084.1"/>
    </source>
</evidence>
<gene>
    <name evidence="2" type="ORF">OCV77_00950</name>
</gene>
<name>A0ABT2SYK1_9FIRM</name>
<feature type="transmembrane region" description="Helical" evidence="1">
    <location>
        <begin position="357"/>
        <end position="375"/>
    </location>
</feature>
<accession>A0ABT2SYK1</accession>
<keyword evidence="1" id="KW-1133">Transmembrane helix</keyword>
<feature type="transmembrane region" description="Helical" evidence="1">
    <location>
        <begin position="124"/>
        <end position="142"/>
    </location>
</feature>
<dbReference type="EMBL" id="JAOQKJ010000001">
    <property type="protein sequence ID" value="MCU6743084.1"/>
    <property type="molecule type" value="Genomic_DNA"/>
</dbReference>
<proteinExistence type="predicted"/>
<feature type="transmembrane region" description="Helical" evidence="1">
    <location>
        <begin position="89"/>
        <end position="112"/>
    </location>
</feature>
<reference evidence="2 3" key="1">
    <citation type="journal article" date="2021" name="ISME Commun">
        <title>Automated analysis of genomic sequences facilitates high-throughput and comprehensive description of bacteria.</title>
        <authorList>
            <person name="Hitch T.C.A."/>
        </authorList>
    </citation>
    <scope>NUCLEOTIDE SEQUENCE [LARGE SCALE GENOMIC DNA]</scope>
    <source>
        <strain evidence="2 3">Sanger_18</strain>
    </source>
</reference>
<dbReference type="RefSeq" id="WP_262572478.1">
    <property type="nucleotide sequence ID" value="NZ_JAOQKJ010000001.1"/>
</dbReference>
<feature type="transmembrane region" description="Helical" evidence="1">
    <location>
        <begin position="329"/>
        <end position="345"/>
    </location>
</feature>
<dbReference type="Proteomes" id="UP001652432">
    <property type="component" value="Unassembled WGS sequence"/>
</dbReference>
<feature type="transmembrane region" description="Helical" evidence="1">
    <location>
        <begin position="12"/>
        <end position="40"/>
    </location>
</feature>
<protein>
    <submittedName>
        <fullName evidence="2">Glycosyltransferase family 39 protein</fullName>
    </submittedName>
</protein>
<keyword evidence="1" id="KW-0472">Membrane</keyword>
<comment type="caution">
    <text evidence="2">The sequence shown here is derived from an EMBL/GenBank/DDBJ whole genome shotgun (WGS) entry which is preliminary data.</text>
</comment>
<keyword evidence="3" id="KW-1185">Reference proteome</keyword>
<evidence type="ECO:0000256" key="1">
    <source>
        <dbReference type="SAM" id="Phobius"/>
    </source>
</evidence>
<organism evidence="2 3">
    <name type="scientific">Suilimivivens aceti</name>
    <dbReference type="NCBI Taxonomy" id="2981774"/>
    <lineage>
        <taxon>Bacteria</taxon>
        <taxon>Bacillati</taxon>
        <taxon>Bacillota</taxon>
        <taxon>Clostridia</taxon>
        <taxon>Lachnospirales</taxon>
        <taxon>Lachnospiraceae</taxon>
        <taxon>Suilimivivens</taxon>
    </lineage>
</organism>
<keyword evidence="1" id="KW-0812">Transmembrane</keyword>